<name>A0A317KB93_9ACTN</name>
<dbReference type="Proteomes" id="UP000245683">
    <property type="component" value="Unassembled WGS sequence"/>
</dbReference>
<dbReference type="InterPro" id="IPR036291">
    <property type="entry name" value="NAD(P)-bd_dom_sf"/>
</dbReference>
<reference evidence="5" key="1">
    <citation type="submission" date="2018-05" db="EMBL/GenBank/DDBJ databases">
        <title>Micromonospora globispora sp. nov. and Micromonospora rugosa sp. nov., isolated from marine sediment.</title>
        <authorList>
            <person name="Carro L."/>
            <person name="Aysel V."/>
            <person name="Cetin D."/>
            <person name="Igual J.M."/>
            <person name="Klenk H.-P."/>
            <person name="Trujillo M.E."/>
            <person name="Sahin N."/>
        </authorList>
    </citation>
    <scope>NUCLEOTIDE SEQUENCE [LARGE SCALE GENOMIC DNA]</scope>
    <source>
        <strain evidence="5">S2904</strain>
    </source>
</reference>
<comment type="similarity">
    <text evidence="1">Belongs to the short-chain dehydrogenases/reductases (SDR) family.</text>
</comment>
<dbReference type="EMBL" id="QGSV01000106">
    <property type="protein sequence ID" value="PWU50608.1"/>
    <property type="molecule type" value="Genomic_DNA"/>
</dbReference>
<comment type="caution">
    <text evidence="4">The sequence shown here is derived from an EMBL/GenBank/DDBJ whole genome shotgun (WGS) entry which is preliminary data.</text>
</comment>
<keyword evidence="2" id="KW-0560">Oxidoreductase</keyword>
<accession>A0A317KB93</accession>
<evidence type="ECO:0000313" key="4">
    <source>
        <dbReference type="EMBL" id="PWU50608.1"/>
    </source>
</evidence>
<dbReference type="Pfam" id="PF13561">
    <property type="entry name" value="adh_short_C2"/>
    <property type="match status" value="1"/>
</dbReference>
<dbReference type="PANTHER" id="PTHR42879">
    <property type="entry name" value="3-OXOACYL-(ACYL-CARRIER-PROTEIN) REDUCTASE"/>
    <property type="match status" value="1"/>
</dbReference>
<dbReference type="AlphaFoldDB" id="A0A317KB93"/>
<sequence length="341" mass="34177">MVDQPAGCSCGVPVRPPGAARRDLLGAGGRRRPGGLPAPVPGQPGGAAHAVPQHGVDVARDDRRGRGPPLPGVRGGRRGTPGVSGAQPLAGHVALVTGSGSSSGIGFACARRLGMLGARVALTSTTERVHLRAAELEAEGIPATGRVADLTDPDQAAGLVAAAVADHGPVTILVNNAGMTSLASPEGPVATTEMSDEQWERGLHRNVSTAFYVSRAALPAMRDAGYGRIVNVASTSGPVSAYPNDAAYHAAKAAMLGLTRALAVETASRGVTVNAVAPGWIATGSATEHELAAGRRTPVGRSGTPEEVAAVVAFLAAPDAGYVTGQLIIVDGGNSIAEDHT</sequence>
<dbReference type="PANTHER" id="PTHR42879:SF2">
    <property type="entry name" value="3-OXOACYL-[ACYL-CARRIER-PROTEIN] REDUCTASE FABG"/>
    <property type="match status" value="1"/>
</dbReference>
<evidence type="ECO:0000256" key="1">
    <source>
        <dbReference type="ARBA" id="ARBA00006484"/>
    </source>
</evidence>
<feature type="compositionally biased region" description="Low complexity" evidence="3">
    <location>
        <begin position="46"/>
        <end position="56"/>
    </location>
</feature>
<dbReference type="PRINTS" id="PR00080">
    <property type="entry name" value="SDRFAMILY"/>
</dbReference>
<dbReference type="InterPro" id="IPR050259">
    <property type="entry name" value="SDR"/>
</dbReference>
<gene>
    <name evidence="4" type="ORF">DLJ46_06580</name>
</gene>
<dbReference type="FunFam" id="3.40.50.720:FF:000173">
    <property type="entry name" value="3-oxoacyl-[acyl-carrier protein] reductase"/>
    <property type="match status" value="1"/>
</dbReference>
<dbReference type="SUPFAM" id="SSF51735">
    <property type="entry name" value="NAD(P)-binding Rossmann-fold domains"/>
    <property type="match status" value="1"/>
</dbReference>
<protein>
    <submittedName>
        <fullName evidence="4">Short-chain dehydrogenase</fullName>
    </submittedName>
</protein>
<dbReference type="InterPro" id="IPR002347">
    <property type="entry name" value="SDR_fam"/>
</dbReference>
<dbReference type="PRINTS" id="PR00081">
    <property type="entry name" value="GDHRDH"/>
</dbReference>
<keyword evidence="5" id="KW-1185">Reference proteome</keyword>
<organism evidence="4 5">
    <name type="scientific">Micromonospora globispora</name>
    <dbReference type="NCBI Taxonomy" id="1450148"/>
    <lineage>
        <taxon>Bacteria</taxon>
        <taxon>Bacillati</taxon>
        <taxon>Actinomycetota</taxon>
        <taxon>Actinomycetes</taxon>
        <taxon>Micromonosporales</taxon>
        <taxon>Micromonosporaceae</taxon>
        <taxon>Micromonospora</taxon>
    </lineage>
</organism>
<evidence type="ECO:0000313" key="5">
    <source>
        <dbReference type="Proteomes" id="UP000245683"/>
    </source>
</evidence>
<dbReference type="OrthoDB" id="9787298at2"/>
<proteinExistence type="inferred from homology"/>
<evidence type="ECO:0000256" key="3">
    <source>
        <dbReference type="SAM" id="MobiDB-lite"/>
    </source>
</evidence>
<dbReference type="Gene3D" id="3.40.50.720">
    <property type="entry name" value="NAD(P)-binding Rossmann-like Domain"/>
    <property type="match status" value="1"/>
</dbReference>
<evidence type="ECO:0000256" key="2">
    <source>
        <dbReference type="ARBA" id="ARBA00023002"/>
    </source>
</evidence>
<feature type="region of interest" description="Disordered" evidence="3">
    <location>
        <begin position="1"/>
        <end position="86"/>
    </location>
</feature>
<dbReference type="GO" id="GO:0016491">
    <property type="term" value="F:oxidoreductase activity"/>
    <property type="evidence" value="ECO:0007669"/>
    <property type="project" value="UniProtKB-KW"/>
</dbReference>